<evidence type="ECO:0000313" key="5">
    <source>
        <dbReference type="Proteomes" id="UP001608902"/>
    </source>
</evidence>
<dbReference type="Proteomes" id="UP001608902">
    <property type="component" value="Unassembled WGS sequence"/>
</dbReference>
<dbReference type="PANTHER" id="PTHR23352">
    <property type="entry name" value="NEURAL PROLIFERATION DIFFERENTIATION AND CONTROL PROTEIN-1 NPDC-1 PROTEIN"/>
    <property type="match status" value="1"/>
</dbReference>
<dbReference type="PANTHER" id="PTHR23352:SF2">
    <property type="entry name" value="NEURAL PROLIFERATION DIFFERENTIATION AND CONTROL PROTEIN 1"/>
    <property type="match status" value="1"/>
</dbReference>
<comment type="caution">
    <text evidence="4">The sequence shown here is derived from an EMBL/GenBank/DDBJ whole genome shotgun (WGS) entry which is preliminary data.</text>
</comment>
<proteinExistence type="predicted"/>
<evidence type="ECO:0000256" key="3">
    <source>
        <dbReference type="SAM" id="SignalP"/>
    </source>
</evidence>
<keyword evidence="2" id="KW-0812">Transmembrane</keyword>
<keyword evidence="5" id="KW-1185">Reference proteome</keyword>
<dbReference type="InterPro" id="IPR009635">
    <property type="entry name" value="NPDC1"/>
</dbReference>
<feature type="transmembrane region" description="Helical" evidence="2">
    <location>
        <begin position="144"/>
        <end position="168"/>
    </location>
</feature>
<gene>
    <name evidence="4" type="ORF">AB6A40_000623</name>
</gene>
<name>A0ABD6E6X9_9BILA</name>
<accession>A0ABD6E6X9</accession>
<keyword evidence="3" id="KW-0732">Signal</keyword>
<feature type="chain" id="PRO_5044746687" evidence="3">
    <location>
        <begin position="18"/>
        <end position="273"/>
    </location>
</feature>
<feature type="region of interest" description="Disordered" evidence="1">
    <location>
        <begin position="229"/>
        <end position="250"/>
    </location>
</feature>
<keyword evidence="2" id="KW-0472">Membrane</keyword>
<sequence>MLRSLLTIVLLLRSTLCTFYYPDIGRQWDYESERQRAERSDYADHLAEIVEELGHVQREPNVREMYNDQIRGFGGNRRAEKFENADLARLYDQPKTKKGQNEFVEFIEPKAAKQLKHSEIIEKRVEASEVVRKKIAPIVRGSDFVFIAVGTVAVIAAVVGVTGGGLYLRRLKARNNATERSDFTHYAPTGPGRDKKKKKGDETLAYKAQLHHYQQTKQKIISGEEQLADMGDNETSDASDDEDGINNFSVYECPGLAPTGDIEVQNPNFDSRT</sequence>
<keyword evidence="2" id="KW-1133">Transmembrane helix</keyword>
<evidence type="ECO:0000256" key="2">
    <source>
        <dbReference type="SAM" id="Phobius"/>
    </source>
</evidence>
<evidence type="ECO:0000256" key="1">
    <source>
        <dbReference type="SAM" id="MobiDB-lite"/>
    </source>
</evidence>
<feature type="signal peptide" evidence="3">
    <location>
        <begin position="1"/>
        <end position="17"/>
    </location>
</feature>
<dbReference type="EMBL" id="JBGFUD010000183">
    <property type="protein sequence ID" value="MFH4973914.1"/>
    <property type="molecule type" value="Genomic_DNA"/>
</dbReference>
<organism evidence="4 5">
    <name type="scientific">Gnathostoma spinigerum</name>
    <dbReference type="NCBI Taxonomy" id="75299"/>
    <lineage>
        <taxon>Eukaryota</taxon>
        <taxon>Metazoa</taxon>
        <taxon>Ecdysozoa</taxon>
        <taxon>Nematoda</taxon>
        <taxon>Chromadorea</taxon>
        <taxon>Rhabditida</taxon>
        <taxon>Spirurina</taxon>
        <taxon>Gnathostomatomorpha</taxon>
        <taxon>Gnathostomatoidea</taxon>
        <taxon>Gnathostomatidae</taxon>
        <taxon>Gnathostoma</taxon>
    </lineage>
</organism>
<feature type="compositionally biased region" description="Acidic residues" evidence="1">
    <location>
        <begin position="231"/>
        <end position="244"/>
    </location>
</feature>
<dbReference type="Pfam" id="PF06809">
    <property type="entry name" value="NPDC1"/>
    <property type="match status" value="1"/>
</dbReference>
<reference evidence="4 5" key="1">
    <citation type="submission" date="2024-08" db="EMBL/GenBank/DDBJ databases">
        <title>Gnathostoma spinigerum genome.</title>
        <authorList>
            <person name="Gonzalez-Bertolin B."/>
            <person name="Monzon S."/>
            <person name="Zaballos A."/>
            <person name="Jimenez P."/>
            <person name="Dekumyoy P."/>
            <person name="Varona S."/>
            <person name="Cuesta I."/>
            <person name="Sumanam S."/>
            <person name="Adisakwattana P."/>
            <person name="Gasser R.B."/>
            <person name="Hernandez-Gonzalez A."/>
            <person name="Young N.D."/>
            <person name="Perteguer M.J."/>
        </authorList>
    </citation>
    <scope>NUCLEOTIDE SEQUENCE [LARGE SCALE GENOMIC DNA]</scope>
    <source>
        <strain evidence="4">AL3</strain>
        <tissue evidence="4">Liver</tissue>
    </source>
</reference>
<protein>
    <submittedName>
        <fullName evidence="4">Uncharacterized protein</fullName>
    </submittedName>
</protein>
<dbReference type="AlphaFoldDB" id="A0ABD6E6X9"/>
<evidence type="ECO:0000313" key="4">
    <source>
        <dbReference type="EMBL" id="MFH4973914.1"/>
    </source>
</evidence>